<name>A0A0P8E3C9_9EURY</name>
<sequence>MNKQSLVKISATILLFSLAIFKLNFPEMLDMLANSNFILITISLVFIPILYWIRVLKWNALLRSVGLEYSQFTVFRVLLIGMFYGLITPGKSGEVIRAYYLHSEKSITIPTIIWDKLIDIFVLIALSVLSILLFFYNTNLYFVAIFLIIIFFFIIYIFLNKKLIYYFLSLTNINENSAKQFIETIHIIKNERVLLLKLFTLSICYYLFALIMSLILLKALRSDVNPYAGFILPIIVLVGNIPITISGLGLREYVSVVCFKILGESAAIGFSFSILVFLIITFIPGLIGYVFILKNTQ</sequence>
<keyword evidence="5 6" id="KW-0472">Membrane</keyword>
<dbReference type="InterPro" id="IPR022791">
    <property type="entry name" value="L-PG_synthase/AglD"/>
</dbReference>
<proteinExistence type="predicted"/>
<reference evidence="7 8" key="1">
    <citation type="submission" date="2015-09" db="EMBL/GenBank/DDBJ databases">
        <title>A metagenomics-based metabolic model of nitrate-dependent anaerobic oxidation of methane by Methanoperedens-like archaea.</title>
        <authorList>
            <person name="Arshad A."/>
            <person name="Speth D.R."/>
            <person name="De Graaf R.M."/>
            <person name="Op Den Camp H.J."/>
            <person name="Jetten M.S."/>
            <person name="Welte C.U."/>
        </authorList>
    </citation>
    <scope>NUCLEOTIDE SEQUENCE [LARGE SCALE GENOMIC DNA]</scope>
</reference>
<accession>A0A0P8E3C9</accession>
<evidence type="ECO:0000313" key="8">
    <source>
        <dbReference type="Proteomes" id="UP000050360"/>
    </source>
</evidence>
<evidence type="ECO:0008006" key="9">
    <source>
        <dbReference type="Google" id="ProtNLM"/>
    </source>
</evidence>
<gene>
    <name evidence="7" type="ORF">MPEBLZ_00444</name>
</gene>
<evidence type="ECO:0000256" key="3">
    <source>
        <dbReference type="ARBA" id="ARBA00022692"/>
    </source>
</evidence>
<evidence type="ECO:0000313" key="7">
    <source>
        <dbReference type="EMBL" id="KPQ44973.1"/>
    </source>
</evidence>
<dbReference type="EMBL" id="LKCM01000036">
    <property type="protein sequence ID" value="KPQ44973.1"/>
    <property type="molecule type" value="Genomic_DNA"/>
</dbReference>
<feature type="transmembrane region" description="Helical" evidence="6">
    <location>
        <begin position="270"/>
        <end position="292"/>
    </location>
</feature>
<comment type="subcellular location">
    <subcellularLocation>
        <location evidence="1">Cell membrane</location>
        <topology evidence="1">Multi-pass membrane protein</topology>
    </subcellularLocation>
</comment>
<dbReference type="Pfam" id="PF03706">
    <property type="entry name" value="LPG_synthase_TM"/>
    <property type="match status" value="1"/>
</dbReference>
<feature type="transmembrane region" description="Helical" evidence="6">
    <location>
        <begin position="194"/>
        <end position="215"/>
    </location>
</feature>
<organism evidence="7 8">
    <name type="scientific">Candidatus Methanoperedens nitratireducens</name>
    <dbReference type="NCBI Taxonomy" id="1392998"/>
    <lineage>
        <taxon>Archaea</taxon>
        <taxon>Methanobacteriati</taxon>
        <taxon>Methanobacteriota</taxon>
        <taxon>Stenosarchaea group</taxon>
        <taxon>Methanomicrobia</taxon>
        <taxon>Methanosarcinales</taxon>
        <taxon>ANME-2 cluster</taxon>
        <taxon>Candidatus Methanoperedentaceae</taxon>
        <taxon>Candidatus Methanoperedens</taxon>
    </lineage>
</organism>
<evidence type="ECO:0000256" key="1">
    <source>
        <dbReference type="ARBA" id="ARBA00004651"/>
    </source>
</evidence>
<evidence type="ECO:0000256" key="2">
    <source>
        <dbReference type="ARBA" id="ARBA00022475"/>
    </source>
</evidence>
<feature type="transmembrane region" description="Helical" evidence="6">
    <location>
        <begin position="69"/>
        <end position="87"/>
    </location>
</feature>
<dbReference type="PANTHER" id="PTHR40277:SF1">
    <property type="entry name" value="BLL5419 PROTEIN"/>
    <property type="match status" value="1"/>
</dbReference>
<feature type="transmembrane region" description="Helical" evidence="6">
    <location>
        <begin position="141"/>
        <end position="159"/>
    </location>
</feature>
<comment type="caution">
    <text evidence="7">The sequence shown here is derived from an EMBL/GenBank/DDBJ whole genome shotgun (WGS) entry which is preliminary data.</text>
</comment>
<dbReference type="AlphaFoldDB" id="A0A0P8E3C9"/>
<evidence type="ECO:0000256" key="4">
    <source>
        <dbReference type="ARBA" id="ARBA00022989"/>
    </source>
</evidence>
<evidence type="ECO:0000256" key="5">
    <source>
        <dbReference type="ARBA" id="ARBA00023136"/>
    </source>
</evidence>
<dbReference type="Proteomes" id="UP000050360">
    <property type="component" value="Unassembled WGS sequence"/>
</dbReference>
<keyword evidence="2" id="KW-1003">Cell membrane</keyword>
<feature type="transmembrane region" description="Helical" evidence="6">
    <location>
        <begin position="227"/>
        <end position="250"/>
    </location>
</feature>
<dbReference type="GO" id="GO:0005886">
    <property type="term" value="C:plasma membrane"/>
    <property type="evidence" value="ECO:0007669"/>
    <property type="project" value="UniProtKB-SubCell"/>
</dbReference>
<feature type="transmembrane region" description="Helical" evidence="6">
    <location>
        <begin position="117"/>
        <end position="135"/>
    </location>
</feature>
<dbReference type="PANTHER" id="PTHR40277">
    <property type="entry name" value="BLL5419 PROTEIN"/>
    <property type="match status" value="1"/>
</dbReference>
<feature type="transmembrane region" description="Helical" evidence="6">
    <location>
        <begin position="37"/>
        <end position="54"/>
    </location>
</feature>
<evidence type="ECO:0000256" key="6">
    <source>
        <dbReference type="SAM" id="Phobius"/>
    </source>
</evidence>
<keyword evidence="3 6" id="KW-0812">Transmembrane</keyword>
<protein>
    <recommendedName>
        <fullName evidence="9">Flippase-like domain-containing protein</fullName>
    </recommendedName>
</protein>
<keyword evidence="4 6" id="KW-1133">Transmembrane helix</keyword>
<dbReference type="NCBIfam" id="TIGR00374">
    <property type="entry name" value="flippase-like domain"/>
    <property type="match status" value="1"/>
</dbReference>